<accession>A0A0F9ETV7</accession>
<evidence type="ECO:0000313" key="2">
    <source>
        <dbReference type="EMBL" id="KKL77563.1"/>
    </source>
</evidence>
<dbReference type="EMBL" id="LAZR01023715">
    <property type="protein sequence ID" value="KKL77563.1"/>
    <property type="molecule type" value="Genomic_DNA"/>
</dbReference>
<organism evidence="2">
    <name type="scientific">marine sediment metagenome</name>
    <dbReference type="NCBI Taxonomy" id="412755"/>
    <lineage>
        <taxon>unclassified sequences</taxon>
        <taxon>metagenomes</taxon>
        <taxon>ecological metagenomes</taxon>
    </lineage>
</organism>
<keyword evidence="1" id="KW-0175">Coiled coil</keyword>
<dbReference type="AlphaFoldDB" id="A0A0F9ETV7"/>
<sequence length="83" mass="9509">MTTIKEIRETREGLLAEARKLTELAKKEDRDLTDEEGKLVDVGLNEADKLQADLEKAEKAQARENRLTKASGWKDQLKERITK</sequence>
<comment type="caution">
    <text evidence="2">The sequence shown here is derived from an EMBL/GenBank/DDBJ whole genome shotgun (WGS) entry which is preliminary data.</text>
</comment>
<evidence type="ECO:0000256" key="1">
    <source>
        <dbReference type="SAM" id="Coils"/>
    </source>
</evidence>
<feature type="coiled-coil region" evidence="1">
    <location>
        <begin position="4"/>
        <end position="67"/>
    </location>
</feature>
<protein>
    <submittedName>
        <fullName evidence="2">Uncharacterized protein</fullName>
    </submittedName>
</protein>
<reference evidence="2" key="1">
    <citation type="journal article" date="2015" name="Nature">
        <title>Complex archaea that bridge the gap between prokaryotes and eukaryotes.</title>
        <authorList>
            <person name="Spang A."/>
            <person name="Saw J.H."/>
            <person name="Jorgensen S.L."/>
            <person name="Zaremba-Niedzwiedzka K."/>
            <person name="Martijn J."/>
            <person name="Lind A.E."/>
            <person name="van Eijk R."/>
            <person name="Schleper C."/>
            <person name="Guy L."/>
            <person name="Ettema T.J."/>
        </authorList>
    </citation>
    <scope>NUCLEOTIDE SEQUENCE</scope>
</reference>
<gene>
    <name evidence="2" type="ORF">LCGC14_2033610</name>
</gene>
<proteinExistence type="predicted"/>
<feature type="non-terminal residue" evidence="2">
    <location>
        <position position="83"/>
    </location>
</feature>
<name>A0A0F9ETV7_9ZZZZ</name>